<dbReference type="InterPro" id="IPR008780">
    <property type="entry name" value="Plasmodium_Vir"/>
</dbReference>
<keyword evidence="1" id="KW-0472">Membrane</keyword>
<dbReference type="VEuPathDB" id="PlasmoDB:PocGH01_00079700"/>
<keyword evidence="3" id="KW-1185">Reference proteome</keyword>
<gene>
    <name evidence="2" type="primary">PocGH01_00079700</name>
    <name evidence="2" type="ORF">POCGH01_00079700</name>
</gene>
<dbReference type="Proteomes" id="UP000242942">
    <property type="component" value="Unassembled WGS sequence"/>
</dbReference>
<dbReference type="Pfam" id="PF05795">
    <property type="entry name" value="Plasmodium_Vir"/>
    <property type="match status" value="2"/>
</dbReference>
<dbReference type="VEuPathDB" id="PlasmoDB:POWCR01_000162500"/>
<protein>
    <submittedName>
        <fullName evidence="2">PIR protein</fullName>
    </submittedName>
</protein>
<accession>A0A1D3JBS0</accession>
<dbReference type="EMBL" id="FLRI01000013">
    <property type="protein sequence ID" value="SBT82999.1"/>
    <property type="molecule type" value="Genomic_DNA"/>
</dbReference>
<keyword evidence="1" id="KW-1133">Transmembrane helix</keyword>
<evidence type="ECO:0000256" key="1">
    <source>
        <dbReference type="SAM" id="Phobius"/>
    </source>
</evidence>
<proteinExistence type="predicted"/>
<evidence type="ECO:0000313" key="2">
    <source>
        <dbReference type="EMBL" id="SBT82999.1"/>
    </source>
</evidence>
<sequence length="339" mass="39676">MINFGDKHDNELLRSSIWIYERLDERYKLHGNNAKCSILQEELRDYSGIKNFCMNLTGIFSKFDELSLYHPFDNDNCRIVKYWIFDRLFNQIIKDDKNKNIGDILTKLFPIQQSYVKAKHCDLFNYPKIKDHFNTMKRVYDYATDYNAIDVYIVGKSYLCTENMRTFVNENDESYKKVKAECDTSNNNETYCAVLRHIKNWDVNKKLSNKLTCRGKPSPETEVATHVIGAQGIHLHGLGNNEQPSTELHAEDIHIPVSTPVISVIFPLFGILFSFFILYKFTTFGRSLHARFMRKIISAPQTDEELESEKEFSEKIYKQVNRDSQSSKCYIGYHPAEYP</sequence>
<keyword evidence="1" id="KW-0812">Transmembrane</keyword>
<feature type="transmembrane region" description="Helical" evidence="1">
    <location>
        <begin position="261"/>
        <end position="281"/>
    </location>
</feature>
<dbReference type="AlphaFoldDB" id="A0A1D3JBS0"/>
<name>A0A1D3JBS0_PLAOA</name>
<dbReference type="OrthoDB" id="384945at2759"/>
<reference evidence="2 3" key="1">
    <citation type="submission" date="2016-06" db="EMBL/GenBank/DDBJ databases">
        <authorList>
            <consortium name="Pathogen Informatics"/>
        </authorList>
    </citation>
    <scope>NUCLEOTIDE SEQUENCE [LARGE SCALE GENOMIC DNA]</scope>
    <source>
        <strain evidence="2">PocGH01</strain>
    </source>
</reference>
<organism evidence="2 3">
    <name type="scientific">Plasmodium ovale</name>
    <name type="common">malaria parasite P. ovale</name>
    <dbReference type="NCBI Taxonomy" id="36330"/>
    <lineage>
        <taxon>Eukaryota</taxon>
        <taxon>Sar</taxon>
        <taxon>Alveolata</taxon>
        <taxon>Apicomplexa</taxon>
        <taxon>Aconoidasida</taxon>
        <taxon>Haemosporida</taxon>
        <taxon>Plasmodiidae</taxon>
        <taxon>Plasmodium</taxon>
        <taxon>Plasmodium (Plasmodium)</taxon>
    </lineage>
</organism>
<evidence type="ECO:0000313" key="3">
    <source>
        <dbReference type="Proteomes" id="UP000242942"/>
    </source>
</evidence>